<dbReference type="PANTHER" id="PTHR13622">
    <property type="entry name" value="THIAMIN PYROPHOSPHOKINASE"/>
    <property type="match status" value="1"/>
</dbReference>
<proteinExistence type="predicted"/>
<dbReference type="Pfam" id="PF00293">
    <property type="entry name" value="NUDIX"/>
    <property type="match status" value="1"/>
</dbReference>
<evidence type="ECO:0000313" key="2">
    <source>
        <dbReference type="EMBL" id="EPE34954.1"/>
    </source>
</evidence>
<dbReference type="Pfam" id="PF15916">
    <property type="entry name" value="DUF4743"/>
    <property type="match status" value="1"/>
</dbReference>
<dbReference type="KEGG" id="glz:GLAREA_10649"/>
<dbReference type="PANTHER" id="PTHR13622:SF8">
    <property type="entry name" value="THIAMIN PYROPHOSPHOKINASE 1"/>
    <property type="match status" value="1"/>
</dbReference>
<keyword evidence="3" id="KW-1185">Reference proteome</keyword>
<dbReference type="PROSITE" id="PS51462">
    <property type="entry name" value="NUDIX"/>
    <property type="match status" value="1"/>
</dbReference>
<dbReference type="OrthoDB" id="10261522at2759"/>
<dbReference type="FunFam" id="3.90.79.10:FF:000019">
    <property type="entry name" value="Thiamin pyrophosphokinase, putative"/>
    <property type="match status" value="1"/>
</dbReference>
<evidence type="ECO:0000313" key="3">
    <source>
        <dbReference type="Proteomes" id="UP000016922"/>
    </source>
</evidence>
<dbReference type="Gene3D" id="3.90.79.10">
    <property type="entry name" value="Nucleoside Triphosphate Pyrophosphohydrolase"/>
    <property type="match status" value="1"/>
</dbReference>
<dbReference type="CDD" id="cd03676">
    <property type="entry name" value="NUDIX_Tnr3_like"/>
    <property type="match status" value="1"/>
</dbReference>
<accession>S3DCY6</accession>
<dbReference type="InterPro" id="IPR031804">
    <property type="entry name" value="DUF4743"/>
</dbReference>
<dbReference type="GO" id="GO:0044715">
    <property type="term" value="F:8-oxo-dGDP phosphatase activity"/>
    <property type="evidence" value="ECO:0007669"/>
    <property type="project" value="UniProtKB-ARBA"/>
</dbReference>
<reference evidence="2 3" key="1">
    <citation type="journal article" date="2013" name="BMC Genomics">
        <title>Genomics-driven discovery of the pneumocandin biosynthetic gene cluster in the fungus Glarea lozoyensis.</title>
        <authorList>
            <person name="Chen L."/>
            <person name="Yue Q."/>
            <person name="Zhang X."/>
            <person name="Xiang M."/>
            <person name="Wang C."/>
            <person name="Li S."/>
            <person name="Che Y."/>
            <person name="Ortiz-Lopez F.J."/>
            <person name="Bills G.F."/>
            <person name="Liu X."/>
            <person name="An Z."/>
        </authorList>
    </citation>
    <scope>NUCLEOTIDE SEQUENCE [LARGE SCALE GENOMIC DNA]</scope>
    <source>
        <strain evidence="3">ATCC 20868 / MF5171</strain>
    </source>
</reference>
<dbReference type="SUPFAM" id="SSF55811">
    <property type="entry name" value="Nudix"/>
    <property type="match status" value="1"/>
</dbReference>
<name>S3DCY6_GLAL2</name>
<dbReference type="Proteomes" id="UP000016922">
    <property type="component" value="Unassembled WGS sequence"/>
</dbReference>
<dbReference type="STRING" id="1116229.S3DCY6"/>
<dbReference type="GeneID" id="19469695"/>
<dbReference type="AlphaFoldDB" id="S3DCY6"/>
<sequence length="335" mass="37926">MKSNLDLIKECDSLPYPNDTEYDTFTASFYTLTHTSESYPIPITIGQIPEFVFNALAKVPISIKGELEVNRNTRTVSAFPQATEPERSAAVAATCDYWRKNKTFKVLEGWRNELYPVYGPKNELLFNVERSASVLFGTVSYGVHMVCYTRMTEEERVESGSRSDFKLWVPRRSRTKQTYGGMLDNTVAGGISSGEDPFESLVREADEEASLPEKLVRENTKAAGIVTYSYLRDPRAGGESGVVQPESQYIYDLELPKDVTPKIKDGEVECFYLWTCEQVMQSLAKGEFKPNCALVAIDFFIRHGILTEENENDLEEIKRRCHREIPLPGPHLTAK</sequence>
<gene>
    <name evidence="2" type="ORF">GLAREA_10649</name>
</gene>
<dbReference type="RefSeq" id="XP_008077941.1">
    <property type="nucleotide sequence ID" value="XM_008079750.1"/>
</dbReference>
<dbReference type="eggNOG" id="KOG4313">
    <property type="taxonomic scope" value="Eukaryota"/>
</dbReference>
<dbReference type="HOGENOM" id="CLU_048013_0_0_1"/>
<dbReference type="EMBL" id="KE145355">
    <property type="protein sequence ID" value="EPE34954.1"/>
    <property type="molecule type" value="Genomic_DNA"/>
</dbReference>
<dbReference type="InterPro" id="IPR000086">
    <property type="entry name" value="NUDIX_hydrolase_dom"/>
</dbReference>
<evidence type="ECO:0000259" key="1">
    <source>
        <dbReference type="PROSITE" id="PS51462"/>
    </source>
</evidence>
<organism evidence="2 3">
    <name type="scientific">Glarea lozoyensis (strain ATCC 20868 / MF5171)</name>
    <dbReference type="NCBI Taxonomy" id="1116229"/>
    <lineage>
        <taxon>Eukaryota</taxon>
        <taxon>Fungi</taxon>
        <taxon>Dikarya</taxon>
        <taxon>Ascomycota</taxon>
        <taxon>Pezizomycotina</taxon>
        <taxon>Leotiomycetes</taxon>
        <taxon>Helotiales</taxon>
        <taxon>Helotiaceae</taxon>
        <taxon>Glarea</taxon>
    </lineage>
</organism>
<dbReference type="OMA" id="HRRLEYP"/>
<dbReference type="InterPro" id="IPR015797">
    <property type="entry name" value="NUDIX_hydrolase-like_dom_sf"/>
</dbReference>
<feature type="domain" description="Nudix hydrolase" evidence="1">
    <location>
        <begin position="140"/>
        <end position="296"/>
    </location>
</feature>
<protein>
    <submittedName>
        <fullName evidence="2">Nudix</fullName>
    </submittedName>
</protein>